<dbReference type="AlphaFoldDB" id="A0A076FBL7"/>
<dbReference type="RefSeq" id="WP_041572735.1">
    <property type="nucleotide sequence ID" value="NZ_CP009044.1"/>
</dbReference>
<organism evidence="1 2">
    <name type="scientific">Campylobacter iguaniorum</name>
    <dbReference type="NCBI Taxonomy" id="1244531"/>
    <lineage>
        <taxon>Bacteria</taxon>
        <taxon>Pseudomonadati</taxon>
        <taxon>Campylobacterota</taxon>
        <taxon>Epsilonproteobacteria</taxon>
        <taxon>Campylobacterales</taxon>
        <taxon>Campylobacteraceae</taxon>
        <taxon>Campylobacter</taxon>
    </lineage>
</organism>
<protein>
    <submittedName>
        <fullName evidence="1">Uncharacterized protein</fullName>
    </submittedName>
</protein>
<name>A0A076FBL7_9BACT</name>
<keyword evidence="2" id="KW-1185">Reference proteome</keyword>
<evidence type="ECO:0000313" key="1">
    <source>
        <dbReference type="EMBL" id="AII15620.1"/>
    </source>
</evidence>
<dbReference type="EMBL" id="CP009044">
    <property type="protein sequence ID" value="AII15620.1"/>
    <property type="molecule type" value="Genomic_DNA"/>
</dbReference>
<dbReference type="KEGG" id="caj:CIG1485E_a0095"/>
<gene>
    <name evidence="1" type="ORF">CIG1485E_a0095</name>
</gene>
<accession>A0A076FBL7</accession>
<sequence length="67" mass="7513">MLQDRLNAIKSVCNKRLQNGATLESIKEYLSGLASREKNQNTSKMILDLKNNITTSTVTIPVINFCK</sequence>
<dbReference type="Proteomes" id="UP000028486">
    <property type="component" value="Plasmid pCIG1485E"/>
</dbReference>
<keyword evidence="1" id="KW-0614">Plasmid</keyword>
<proteinExistence type="predicted"/>
<reference evidence="1 2" key="1">
    <citation type="journal article" date="2014" name="Genome Announc.">
        <title>Complete Genome Sequence of Campylobacter iguaniorum Strain 1485ET, Isolated from a Bearded Dragon (Pogona vitticeps).</title>
        <authorList>
            <person name="Gilbert M.J."/>
            <person name="Miller W.G."/>
            <person name="Yee E."/>
            <person name="Kik M."/>
            <person name="Wagenaar J.A."/>
            <person name="Duim B."/>
        </authorList>
    </citation>
    <scope>NUCLEOTIDE SEQUENCE [LARGE SCALE GENOMIC DNA]</scope>
    <source>
        <strain evidence="1 2">1485E</strain>
        <plasmid evidence="1">pCIG1485E</plasmid>
    </source>
</reference>
<dbReference type="HOGENOM" id="CLU_2804358_0_0_7"/>
<geneLocation type="plasmid" evidence="1 2">
    <name>pCIG1485E</name>
</geneLocation>
<evidence type="ECO:0000313" key="2">
    <source>
        <dbReference type="Proteomes" id="UP000028486"/>
    </source>
</evidence>